<evidence type="ECO:0008006" key="4">
    <source>
        <dbReference type="Google" id="ProtNLM"/>
    </source>
</evidence>
<comment type="caution">
    <text evidence="2">The sequence shown here is derived from an EMBL/GenBank/DDBJ whole genome shotgun (WGS) entry which is preliminary data.</text>
</comment>
<feature type="transmembrane region" description="Helical" evidence="1">
    <location>
        <begin position="49"/>
        <end position="69"/>
    </location>
</feature>
<evidence type="ECO:0000256" key="1">
    <source>
        <dbReference type="SAM" id="Phobius"/>
    </source>
</evidence>
<sequence length="349" mass="39832">MDRSKFDDSIKKIIHDKEFEVPFEVKHKVSQTLSNLPKRNKRPSFTRPLKYLLSGAVSILLPIGVIYYLTNENILSLNESQHAGEERGKEEDVVIHDYLFTGESEHWQATYEFFGKGIFSKTENGNLDYESESESLFYLEYKGDLTEIEGKPITYRFETNTGAGDGSLDEIHQKSFSHHSGPNGGTAMMQESEPVEVTVEWDGKQDSFQLYSDGTRNWRITPTFPPPSDDGHYSNLRGLKGKAVYIDTGEMKAGEAYKTRWFFWGDDLTESPGEQLKITATQKDTGRREIITRSNGWEISNPQYKDLKEVLNAQASQHVMMTLPSPGFWRLDAHIGNKYYASIVIEVKK</sequence>
<dbReference type="Proteomes" id="UP000481030">
    <property type="component" value="Unassembled WGS sequence"/>
</dbReference>
<proteinExistence type="predicted"/>
<name>A0A6L3V6R9_9BACI</name>
<accession>A0A6L3V6R9</accession>
<evidence type="ECO:0000313" key="2">
    <source>
        <dbReference type="EMBL" id="KAB2336036.1"/>
    </source>
</evidence>
<dbReference type="OrthoDB" id="1910713at2"/>
<keyword evidence="1" id="KW-0472">Membrane</keyword>
<keyword evidence="1" id="KW-1133">Transmembrane helix</keyword>
<dbReference type="Gene3D" id="2.60.40.3830">
    <property type="match status" value="1"/>
</dbReference>
<reference evidence="2 3" key="1">
    <citation type="journal article" date="2016" name="Antonie Van Leeuwenhoek">
        <title>Bacillus depressus sp. nov., isolated from soil of a sunflower field.</title>
        <authorList>
            <person name="Wei X."/>
            <person name="Xin D."/>
            <person name="Xin Y."/>
            <person name="Zhang H."/>
            <person name="Wang T."/>
            <person name="Zhang J."/>
        </authorList>
    </citation>
    <scope>NUCLEOTIDE SEQUENCE [LARGE SCALE GENOMIC DNA]</scope>
    <source>
        <strain evidence="2 3">BZ1</strain>
    </source>
</reference>
<keyword evidence="3" id="KW-1185">Reference proteome</keyword>
<protein>
    <recommendedName>
        <fullName evidence="4">DUF4871 domain-containing protein</fullName>
    </recommendedName>
</protein>
<dbReference type="RefSeq" id="WP_151534837.1">
    <property type="nucleotide sequence ID" value="NZ_WBOS01000004.1"/>
</dbReference>
<evidence type="ECO:0000313" key="3">
    <source>
        <dbReference type="Proteomes" id="UP000481030"/>
    </source>
</evidence>
<organism evidence="2 3">
    <name type="scientific">Cytobacillus depressus</name>
    <dbReference type="NCBI Taxonomy" id="1602942"/>
    <lineage>
        <taxon>Bacteria</taxon>
        <taxon>Bacillati</taxon>
        <taxon>Bacillota</taxon>
        <taxon>Bacilli</taxon>
        <taxon>Bacillales</taxon>
        <taxon>Bacillaceae</taxon>
        <taxon>Cytobacillus</taxon>
    </lineage>
</organism>
<gene>
    <name evidence="2" type="ORF">F7731_10990</name>
</gene>
<dbReference type="AlphaFoldDB" id="A0A6L3V6R9"/>
<keyword evidence="1" id="KW-0812">Transmembrane</keyword>
<dbReference type="EMBL" id="WBOS01000004">
    <property type="protein sequence ID" value="KAB2336036.1"/>
    <property type="molecule type" value="Genomic_DNA"/>
</dbReference>